<evidence type="ECO:0000313" key="2">
    <source>
        <dbReference type="EMBL" id="KYO48249.1"/>
    </source>
</evidence>
<sequence>MAGIAPRALSPGTDIFANRHGCFVVRSDLGCFVWASDSHAPASVEVRSLHPACQGGEHYVGDAAPGSSVCILRGDVVHRATDLSTAPSPDPLPLHAVCCGGDHYAAGGGRFFVIFLARGVVLSVADLTTGAEAKEMPLVPAALHGLYYYASAEGLLAFLDVDGERGLCSHLFSNADCHEVLPVHPDVTSFFPGGLALVHGPAFGTWECVKLIQNDTDVPLPGSHDITRKVGHIQEKLANWTDSTASSPRAADLAVALLQAQFSLPAAYGGVGLQTEQEEWEAVAEEDESLRVILQPRQKLYWWQYVLGLGHKPLLFCRSLKVTRSPSPPTHVPLPRADVRPPEI</sequence>
<protein>
    <submittedName>
        <fullName evidence="2">Uncharacterized protein</fullName>
    </submittedName>
</protein>
<organism evidence="2 3">
    <name type="scientific">Alligator mississippiensis</name>
    <name type="common">American alligator</name>
    <dbReference type="NCBI Taxonomy" id="8496"/>
    <lineage>
        <taxon>Eukaryota</taxon>
        <taxon>Metazoa</taxon>
        <taxon>Chordata</taxon>
        <taxon>Craniata</taxon>
        <taxon>Vertebrata</taxon>
        <taxon>Euteleostomi</taxon>
        <taxon>Archelosauria</taxon>
        <taxon>Archosauria</taxon>
        <taxon>Crocodylia</taxon>
        <taxon>Alligatoridae</taxon>
        <taxon>Alligatorinae</taxon>
        <taxon>Alligator</taxon>
    </lineage>
</organism>
<feature type="region of interest" description="Disordered" evidence="1">
    <location>
        <begin position="324"/>
        <end position="344"/>
    </location>
</feature>
<keyword evidence="3" id="KW-1185">Reference proteome</keyword>
<comment type="caution">
    <text evidence="2">The sequence shown here is derived from an EMBL/GenBank/DDBJ whole genome shotgun (WGS) entry which is preliminary data.</text>
</comment>
<proteinExistence type="predicted"/>
<evidence type="ECO:0000256" key="1">
    <source>
        <dbReference type="SAM" id="MobiDB-lite"/>
    </source>
</evidence>
<dbReference type="Proteomes" id="UP000050525">
    <property type="component" value="Unassembled WGS sequence"/>
</dbReference>
<reference evidence="2 3" key="1">
    <citation type="journal article" date="2012" name="Genome Biol.">
        <title>Sequencing three crocodilian genomes to illuminate the evolution of archosaurs and amniotes.</title>
        <authorList>
            <person name="St John J.A."/>
            <person name="Braun E.L."/>
            <person name="Isberg S.R."/>
            <person name="Miles L.G."/>
            <person name="Chong A.Y."/>
            <person name="Gongora J."/>
            <person name="Dalzell P."/>
            <person name="Moran C."/>
            <person name="Bed'hom B."/>
            <person name="Abzhanov A."/>
            <person name="Burgess S.C."/>
            <person name="Cooksey A.M."/>
            <person name="Castoe T.A."/>
            <person name="Crawford N.G."/>
            <person name="Densmore L.D."/>
            <person name="Drew J.C."/>
            <person name="Edwards S.V."/>
            <person name="Faircloth B.C."/>
            <person name="Fujita M.K."/>
            <person name="Greenwold M.J."/>
            <person name="Hoffmann F.G."/>
            <person name="Howard J.M."/>
            <person name="Iguchi T."/>
            <person name="Janes D.E."/>
            <person name="Khan S.Y."/>
            <person name="Kohno S."/>
            <person name="de Koning A.J."/>
            <person name="Lance S.L."/>
            <person name="McCarthy F.M."/>
            <person name="McCormack J.E."/>
            <person name="Merchant M.E."/>
            <person name="Peterson D.G."/>
            <person name="Pollock D.D."/>
            <person name="Pourmand N."/>
            <person name="Raney B.J."/>
            <person name="Roessler K.A."/>
            <person name="Sanford J.R."/>
            <person name="Sawyer R.H."/>
            <person name="Schmidt C.J."/>
            <person name="Triplett E.W."/>
            <person name="Tuberville T.D."/>
            <person name="Venegas-Anaya M."/>
            <person name="Howard J.T."/>
            <person name="Jarvis E.D."/>
            <person name="Guillette L.J.Jr."/>
            <person name="Glenn T.C."/>
            <person name="Green R.E."/>
            <person name="Ray D.A."/>
        </authorList>
    </citation>
    <scope>NUCLEOTIDE SEQUENCE [LARGE SCALE GENOMIC DNA]</scope>
    <source>
        <strain evidence="2">KSC_2009_1</strain>
    </source>
</reference>
<dbReference type="AlphaFoldDB" id="A0A151PGU6"/>
<gene>
    <name evidence="2" type="ORF">Y1Q_0010623</name>
</gene>
<name>A0A151PGU6_ALLMI</name>
<accession>A0A151PGU6</accession>
<evidence type="ECO:0000313" key="3">
    <source>
        <dbReference type="Proteomes" id="UP000050525"/>
    </source>
</evidence>
<dbReference type="EMBL" id="AKHW03000242">
    <property type="protein sequence ID" value="KYO48249.1"/>
    <property type="molecule type" value="Genomic_DNA"/>
</dbReference>